<dbReference type="GO" id="GO:0005829">
    <property type="term" value="C:cytosol"/>
    <property type="evidence" value="ECO:0007669"/>
    <property type="project" value="TreeGrafter"/>
</dbReference>
<feature type="region of interest" description="Disordered" evidence="3">
    <location>
        <begin position="205"/>
        <end position="242"/>
    </location>
</feature>
<dbReference type="RefSeq" id="XP_013326603.1">
    <property type="nucleotide sequence ID" value="XM_013471149.1"/>
</dbReference>
<evidence type="ECO:0000256" key="3">
    <source>
        <dbReference type="SAM" id="MobiDB-lite"/>
    </source>
</evidence>
<reference evidence="4 5" key="1">
    <citation type="submission" date="2015-04" db="EMBL/GenBank/DDBJ databases">
        <authorList>
            <person name="Heijne W.H."/>
            <person name="Fedorova N.D."/>
            <person name="Nierman W.C."/>
            <person name="Vollebregt A.W."/>
            <person name="Zhao Z."/>
            <person name="Wu L."/>
            <person name="Kumar M."/>
            <person name="Stam H."/>
            <person name="van den Berg M.A."/>
            <person name="Pel H.J."/>
        </authorList>
    </citation>
    <scope>NUCLEOTIDE SEQUENCE [LARGE SCALE GENOMIC DNA]</scope>
    <source>
        <strain evidence="4 5">CBS 393.64</strain>
    </source>
</reference>
<feature type="compositionally biased region" description="Polar residues" evidence="3">
    <location>
        <begin position="218"/>
        <end position="236"/>
    </location>
</feature>
<evidence type="ECO:0008006" key="6">
    <source>
        <dbReference type="Google" id="ProtNLM"/>
    </source>
</evidence>
<evidence type="ECO:0000256" key="2">
    <source>
        <dbReference type="ARBA" id="ARBA00022803"/>
    </source>
</evidence>
<sequence>MADAVCGPSNALQNFQKHASVDRTLQQDRLVTRQSPAQGFRSPNPNAGALDAEFEAFETNFAGKPASGHVGPYAAPNHGHQHPILPTAGGADWAADFQRLHLSGPSHEGPQHQFRPGAPVNQAAPGGWQDEFLRQQQQQQQQQQQTSVQQSPHMPTFQPSVRPNYQMSGGMMQPLPMHQDTSQAHIQPKTETFDEAAFEAAFEQAREEVERQENAAATQQDVTESESLQTDTNLPPEQTEKTKKILIGSDLILHGNKSDAQERRDDADELAKTAGQLLDSVSHEQSQKFKNSNFLALMRRIRDREVHIEGDEFRETAQPLHPGGRYYPEGHRPSNRAEAEMTGAADDVRKFD</sequence>
<dbReference type="OrthoDB" id="5407351at2759"/>
<dbReference type="Proteomes" id="UP000053958">
    <property type="component" value="Unassembled WGS sequence"/>
</dbReference>
<keyword evidence="5" id="KW-1185">Reference proteome</keyword>
<dbReference type="PANTHER" id="PTHR10130:SF4">
    <property type="entry name" value="MICROBODY (PEROXISOME) BIOGENESIS PROTEIN PEROXIN 20 (EUROFUNG)"/>
    <property type="match status" value="1"/>
</dbReference>
<feature type="compositionally biased region" description="Low complexity" evidence="3">
    <location>
        <begin position="135"/>
        <end position="145"/>
    </location>
</feature>
<feature type="region of interest" description="Disordered" evidence="3">
    <location>
        <begin position="310"/>
        <end position="352"/>
    </location>
</feature>
<keyword evidence="2" id="KW-0802">TPR repeat</keyword>
<protein>
    <recommendedName>
        <fullName evidence="6">Peroxin 20</fullName>
    </recommendedName>
</protein>
<feature type="compositionally biased region" description="Basic and acidic residues" evidence="3">
    <location>
        <begin position="328"/>
        <end position="339"/>
    </location>
</feature>
<dbReference type="InterPro" id="IPR024111">
    <property type="entry name" value="PEX5/PEX5L"/>
</dbReference>
<dbReference type="GeneID" id="25318345"/>
<dbReference type="Gene3D" id="6.10.280.230">
    <property type="match status" value="1"/>
</dbReference>
<organism evidence="4 5">
    <name type="scientific">Rasamsonia emersonii (strain ATCC 16479 / CBS 393.64 / IMI 116815)</name>
    <dbReference type="NCBI Taxonomy" id="1408163"/>
    <lineage>
        <taxon>Eukaryota</taxon>
        <taxon>Fungi</taxon>
        <taxon>Dikarya</taxon>
        <taxon>Ascomycota</taxon>
        <taxon>Pezizomycotina</taxon>
        <taxon>Eurotiomycetes</taxon>
        <taxon>Eurotiomycetidae</taxon>
        <taxon>Eurotiales</taxon>
        <taxon>Trichocomaceae</taxon>
        <taxon>Rasamsonia</taxon>
    </lineage>
</organism>
<evidence type="ECO:0000256" key="1">
    <source>
        <dbReference type="ARBA" id="ARBA00022737"/>
    </source>
</evidence>
<evidence type="ECO:0000313" key="4">
    <source>
        <dbReference type="EMBL" id="KKA19991.1"/>
    </source>
</evidence>
<comment type="caution">
    <text evidence="4">The sequence shown here is derived from an EMBL/GenBank/DDBJ whole genome shotgun (WGS) entry which is preliminary data.</text>
</comment>
<dbReference type="STRING" id="1408163.A0A0F4YQ66"/>
<feature type="region of interest" description="Disordered" evidence="3">
    <location>
        <begin position="101"/>
        <end position="168"/>
    </location>
</feature>
<dbReference type="GO" id="GO:0005052">
    <property type="term" value="F:peroxisome matrix targeting signal-1 binding"/>
    <property type="evidence" value="ECO:0007669"/>
    <property type="project" value="TreeGrafter"/>
</dbReference>
<gene>
    <name evidence="4" type="ORF">T310_6025</name>
</gene>
<accession>A0A0F4YQ66</accession>
<feature type="compositionally biased region" description="Polar residues" evidence="3">
    <location>
        <begin position="146"/>
        <end position="167"/>
    </location>
</feature>
<name>A0A0F4YQ66_RASE3</name>
<feature type="non-terminal residue" evidence="4">
    <location>
        <position position="352"/>
    </location>
</feature>
<dbReference type="GO" id="GO:0005778">
    <property type="term" value="C:peroxisomal membrane"/>
    <property type="evidence" value="ECO:0007669"/>
    <property type="project" value="TreeGrafter"/>
</dbReference>
<evidence type="ECO:0000313" key="5">
    <source>
        <dbReference type="Proteomes" id="UP000053958"/>
    </source>
</evidence>
<dbReference type="GO" id="GO:0016560">
    <property type="term" value="P:protein import into peroxisome matrix, docking"/>
    <property type="evidence" value="ECO:0007669"/>
    <property type="project" value="TreeGrafter"/>
</dbReference>
<dbReference type="PANTHER" id="PTHR10130">
    <property type="entry name" value="PEROXISOMAL TARGETING SIGNAL 1 RECEPTOR PEX5"/>
    <property type="match status" value="1"/>
</dbReference>
<keyword evidence="1" id="KW-0677">Repeat</keyword>
<dbReference type="EMBL" id="LASV01000300">
    <property type="protein sequence ID" value="KKA19991.1"/>
    <property type="molecule type" value="Genomic_DNA"/>
</dbReference>
<proteinExistence type="predicted"/>
<dbReference type="AlphaFoldDB" id="A0A0F4YQ66"/>